<dbReference type="InterPro" id="IPR011990">
    <property type="entry name" value="TPR-like_helical_dom_sf"/>
</dbReference>
<dbReference type="STRING" id="474950.SAMN05421771_3631"/>
<name>A0A1I6MXI0_9BACT</name>
<dbReference type="EMBL" id="FOZL01000002">
    <property type="protein sequence ID" value="SFS20415.1"/>
    <property type="molecule type" value="Genomic_DNA"/>
</dbReference>
<dbReference type="SUPFAM" id="SSF48452">
    <property type="entry name" value="TPR-like"/>
    <property type="match status" value="1"/>
</dbReference>
<organism evidence="1 2">
    <name type="scientific">Granulicella pectinivorans</name>
    <dbReference type="NCBI Taxonomy" id="474950"/>
    <lineage>
        <taxon>Bacteria</taxon>
        <taxon>Pseudomonadati</taxon>
        <taxon>Acidobacteriota</taxon>
        <taxon>Terriglobia</taxon>
        <taxon>Terriglobales</taxon>
        <taxon>Acidobacteriaceae</taxon>
        <taxon>Granulicella</taxon>
    </lineage>
</organism>
<dbReference type="Gene3D" id="1.25.40.10">
    <property type="entry name" value="Tetratricopeptide repeat domain"/>
    <property type="match status" value="2"/>
</dbReference>
<sequence length="525" mass="59065">MQTSISLLRALNAALIRREVRLGFALLDREAQQFCPLQPLDEHSGAWLLCVAQWTDLGYRNIDFLCRLAEPFTNFPRSRMRVGDHLCLRMVEAYIAFLHEDSVKACEIFDLVLREGPGILEPHLLVVAHFWKCRAHRQRGQYETALLHIQKAKAISIDMEAPRLVAVTNIHESWLLFQRGQRKEAMRLLDEAQAELSTTGHVLSLGNIESARGRFIRRGGEYAKALQHFERAIHIYGEQFPQHPNLARALVNAAYVKRLIALELPSKSSLGRAKGCDHTRFLQICQDALELLRQAGDIYLRTQHQTGIGSVLVNTGYLHLDTGDIERAAQEAGKAFELGREKQDNILMARAKTLQATIQNDRAEEQLGESEETAENAQLARAYSEEAVSLARLTQNSRLLAGAYVVSGAVAANAFFRDWQAAKHFAGMATDLLSKDDMDHLSKQLGTLKSKILQASGIDEMLRSWSEGIIGDKSFQQVSNEFAELVIPKVWEREGRKISRVARVLAMSPKKVRRVLINARGMKSD</sequence>
<evidence type="ECO:0000313" key="1">
    <source>
        <dbReference type="EMBL" id="SFS20415.1"/>
    </source>
</evidence>
<dbReference type="PANTHER" id="PTHR47691:SF3">
    <property type="entry name" value="HTH-TYPE TRANSCRIPTIONAL REGULATOR RV0890C-RELATED"/>
    <property type="match status" value="1"/>
</dbReference>
<protein>
    <recommendedName>
        <fullName evidence="3">Tetratricopeptide repeat-containing protein</fullName>
    </recommendedName>
</protein>
<dbReference type="PANTHER" id="PTHR47691">
    <property type="entry name" value="REGULATOR-RELATED"/>
    <property type="match status" value="1"/>
</dbReference>
<reference evidence="1 2" key="1">
    <citation type="submission" date="2016-10" db="EMBL/GenBank/DDBJ databases">
        <authorList>
            <person name="de Groot N.N."/>
        </authorList>
    </citation>
    <scope>NUCLEOTIDE SEQUENCE [LARGE SCALE GENOMIC DNA]</scope>
    <source>
        <strain evidence="1 2">DSM 21001</strain>
    </source>
</reference>
<proteinExistence type="predicted"/>
<keyword evidence="2" id="KW-1185">Reference proteome</keyword>
<evidence type="ECO:0000313" key="2">
    <source>
        <dbReference type="Proteomes" id="UP000199024"/>
    </source>
</evidence>
<dbReference type="AlphaFoldDB" id="A0A1I6MXI0"/>
<gene>
    <name evidence="1" type="ORF">SAMN05421771_3631</name>
</gene>
<evidence type="ECO:0008006" key="3">
    <source>
        <dbReference type="Google" id="ProtNLM"/>
    </source>
</evidence>
<dbReference type="Proteomes" id="UP000199024">
    <property type="component" value="Unassembled WGS sequence"/>
</dbReference>
<accession>A0A1I6MXI0</accession>